<protein>
    <submittedName>
        <fullName evidence="1">Uncharacterized protein</fullName>
    </submittedName>
</protein>
<sequence length="96" mass="10643">FYSSVVIFLSHTRQLRSYQARKESLTQPIPLICGIDSGSQFLQSLVAVINRSDPSLAVGFKKYLLLAGSSPPVQVSCFHVAYQQHGIKRSSFVREG</sequence>
<dbReference type="Proteomes" id="UP000271889">
    <property type="component" value="Unassembled WGS sequence"/>
</dbReference>
<organism evidence="1 2">
    <name type="scientific">Cylicostephanus goldi</name>
    <name type="common">Nematode worm</name>
    <dbReference type="NCBI Taxonomy" id="71465"/>
    <lineage>
        <taxon>Eukaryota</taxon>
        <taxon>Metazoa</taxon>
        <taxon>Ecdysozoa</taxon>
        <taxon>Nematoda</taxon>
        <taxon>Chromadorea</taxon>
        <taxon>Rhabditida</taxon>
        <taxon>Rhabditina</taxon>
        <taxon>Rhabditomorpha</taxon>
        <taxon>Strongyloidea</taxon>
        <taxon>Strongylidae</taxon>
        <taxon>Cylicostephanus</taxon>
    </lineage>
</organism>
<feature type="non-terminal residue" evidence="1">
    <location>
        <position position="1"/>
    </location>
</feature>
<evidence type="ECO:0000313" key="1">
    <source>
        <dbReference type="EMBL" id="VDK58735.1"/>
    </source>
</evidence>
<keyword evidence="2" id="KW-1185">Reference proteome</keyword>
<reference evidence="1 2" key="1">
    <citation type="submission" date="2018-11" db="EMBL/GenBank/DDBJ databases">
        <authorList>
            <consortium name="Pathogen Informatics"/>
        </authorList>
    </citation>
    <scope>NUCLEOTIDE SEQUENCE [LARGE SCALE GENOMIC DNA]</scope>
</reference>
<proteinExistence type="predicted"/>
<name>A0A3P6RX26_CYLGO</name>
<evidence type="ECO:0000313" key="2">
    <source>
        <dbReference type="Proteomes" id="UP000271889"/>
    </source>
</evidence>
<gene>
    <name evidence="1" type="ORF">CGOC_LOCUS4417</name>
</gene>
<accession>A0A3P6RX26</accession>
<dbReference type="EMBL" id="UYRV01012208">
    <property type="protein sequence ID" value="VDK58735.1"/>
    <property type="molecule type" value="Genomic_DNA"/>
</dbReference>
<dbReference type="AlphaFoldDB" id="A0A3P6RX26"/>